<dbReference type="Pfam" id="PF22022">
    <property type="entry name" value="Phage_int_M"/>
    <property type="match status" value="1"/>
</dbReference>
<dbReference type="Gene3D" id="3.30.160.390">
    <property type="entry name" value="Integrase, DNA-binding domain"/>
    <property type="match status" value="1"/>
</dbReference>
<proteinExistence type="inferred from homology"/>
<keyword evidence="4" id="KW-0233">DNA recombination</keyword>
<dbReference type="InterPro" id="IPR025166">
    <property type="entry name" value="Integrase_DNA_bind_dom"/>
</dbReference>
<dbReference type="Pfam" id="PF13356">
    <property type="entry name" value="Arm-DNA-bind_3"/>
    <property type="match status" value="1"/>
</dbReference>
<evidence type="ECO:0000256" key="6">
    <source>
        <dbReference type="SAM" id="MobiDB-lite"/>
    </source>
</evidence>
<reference evidence="9 10" key="1">
    <citation type="submission" date="2020-07" db="EMBL/GenBank/DDBJ databases">
        <authorList>
            <person name="Sun Q."/>
        </authorList>
    </citation>
    <scope>NUCLEOTIDE SEQUENCE [LARGE SCALE GENOMIC DNA]</scope>
    <source>
        <strain evidence="9 10">WYCCWR 11290</strain>
    </source>
</reference>
<dbReference type="InterPro" id="IPR050808">
    <property type="entry name" value="Phage_Integrase"/>
</dbReference>
<evidence type="ECO:0000256" key="3">
    <source>
        <dbReference type="ARBA" id="ARBA00023125"/>
    </source>
</evidence>
<dbReference type="PANTHER" id="PTHR30629:SF2">
    <property type="entry name" value="PROPHAGE INTEGRASE INTS-RELATED"/>
    <property type="match status" value="1"/>
</dbReference>
<name>A0A7Z0RGZ8_9HYPH</name>
<evidence type="ECO:0000256" key="1">
    <source>
        <dbReference type="ARBA" id="ARBA00008857"/>
    </source>
</evidence>
<dbReference type="PROSITE" id="PS51898">
    <property type="entry name" value="TYR_RECOMBINASE"/>
    <property type="match status" value="1"/>
</dbReference>
<dbReference type="PROSITE" id="PS51900">
    <property type="entry name" value="CB"/>
    <property type="match status" value="1"/>
</dbReference>
<dbReference type="Pfam" id="PF00589">
    <property type="entry name" value="Phage_integrase"/>
    <property type="match status" value="1"/>
</dbReference>
<evidence type="ECO:0000256" key="5">
    <source>
        <dbReference type="PROSITE-ProRule" id="PRU01248"/>
    </source>
</evidence>
<dbReference type="GO" id="GO:0006310">
    <property type="term" value="P:DNA recombination"/>
    <property type="evidence" value="ECO:0007669"/>
    <property type="project" value="UniProtKB-KW"/>
</dbReference>
<keyword evidence="3 5" id="KW-0238">DNA-binding</keyword>
<evidence type="ECO:0000313" key="9">
    <source>
        <dbReference type="EMBL" id="NZD59516.1"/>
    </source>
</evidence>
<keyword evidence="2" id="KW-0229">DNA integration</keyword>
<evidence type="ECO:0000313" key="10">
    <source>
        <dbReference type="Proteomes" id="UP000532162"/>
    </source>
</evidence>
<dbReference type="Gene3D" id="1.10.150.130">
    <property type="match status" value="1"/>
</dbReference>
<dbReference type="Proteomes" id="UP000532162">
    <property type="component" value="Unassembled WGS sequence"/>
</dbReference>
<dbReference type="InterPro" id="IPR002104">
    <property type="entry name" value="Integrase_catalytic"/>
</dbReference>
<dbReference type="InterPro" id="IPR044068">
    <property type="entry name" value="CB"/>
</dbReference>
<dbReference type="Gene3D" id="1.10.443.10">
    <property type="entry name" value="Intergrase catalytic core"/>
    <property type="match status" value="1"/>
</dbReference>
<comment type="caution">
    <text evidence="9">The sequence shown here is derived from an EMBL/GenBank/DDBJ whole genome shotgun (WGS) entry which is preliminary data.</text>
</comment>
<organism evidence="9 10">
    <name type="scientific">Rhizobium changzhiense</name>
    <dbReference type="NCBI Taxonomy" id="2692317"/>
    <lineage>
        <taxon>Bacteria</taxon>
        <taxon>Pseudomonadati</taxon>
        <taxon>Pseudomonadota</taxon>
        <taxon>Alphaproteobacteria</taxon>
        <taxon>Hyphomicrobiales</taxon>
        <taxon>Rhizobiaceae</taxon>
        <taxon>Rhizobium/Agrobacterium group</taxon>
        <taxon>Rhizobium</taxon>
    </lineage>
</organism>
<evidence type="ECO:0000259" key="8">
    <source>
        <dbReference type="PROSITE" id="PS51900"/>
    </source>
</evidence>
<evidence type="ECO:0000256" key="4">
    <source>
        <dbReference type="ARBA" id="ARBA00023172"/>
    </source>
</evidence>
<evidence type="ECO:0000256" key="2">
    <source>
        <dbReference type="ARBA" id="ARBA00022908"/>
    </source>
</evidence>
<feature type="domain" description="Core-binding (CB)" evidence="8">
    <location>
        <begin position="100"/>
        <end position="181"/>
    </location>
</feature>
<dbReference type="RefSeq" id="WP_180693177.1">
    <property type="nucleotide sequence ID" value="NZ_JACCPJ010000001.1"/>
</dbReference>
<dbReference type="SUPFAM" id="SSF56349">
    <property type="entry name" value="DNA breaking-rejoining enzymes"/>
    <property type="match status" value="1"/>
</dbReference>
<gene>
    <name evidence="9" type="ORF">HX900_00040</name>
</gene>
<protein>
    <submittedName>
        <fullName evidence="9">Tyrosine-type recombinase/integrase</fullName>
    </submittedName>
</protein>
<dbReference type="InterPro" id="IPR038488">
    <property type="entry name" value="Integrase_DNA-bd_sf"/>
</dbReference>
<dbReference type="InterPro" id="IPR010998">
    <property type="entry name" value="Integrase_recombinase_N"/>
</dbReference>
<dbReference type="GO" id="GO:0015074">
    <property type="term" value="P:DNA integration"/>
    <property type="evidence" value="ECO:0007669"/>
    <property type="project" value="UniProtKB-KW"/>
</dbReference>
<dbReference type="EMBL" id="JACCPJ010000001">
    <property type="protein sequence ID" value="NZD59516.1"/>
    <property type="molecule type" value="Genomic_DNA"/>
</dbReference>
<sequence length="417" mass="47059">MPATKITKALVDSMDAPSKGNRIIFDSELSGFGVRITAKGAKSFILNYRTTDGLERRYTIGSASIWNVGSARKEAEELKRRIRSEHYDPLKELEKRRTDVKMDELCDMFIKEHVPKKAAATQRDYKQLIDTYIRPKLKHEPVADLQFRQVNDLFSDITSQGKRTTANRAMSVLSKMFSEARKRGWASHNPTEGVEKNDETKRERFLDADELDRLLTALATLEDQEAANIFRLILLTGARKTEVLAAKWSMFDLKAGTWTKPSAHTKQKKTHNVPLSAPARQLLSEVRAAAGSDRGEYVFPAHFESTKEVTKHPKPYRVNVKNQWARVLKAAKLEDLHIHDLRHSFASFLVSEGMSLPLIGRLLGHTQAQTTHRYAHLALDPLRAATERVGNIVSPKKASQSDDDPTAEIIPLKGGRE</sequence>
<comment type="similarity">
    <text evidence="1">Belongs to the 'phage' integrase family.</text>
</comment>
<accession>A0A7Z0RGZ8</accession>
<feature type="region of interest" description="Disordered" evidence="6">
    <location>
        <begin position="393"/>
        <end position="417"/>
    </location>
</feature>
<dbReference type="PANTHER" id="PTHR30629">
    <property type="entry name" value="PROPHAGE INTEGRASE"/>
    <property type="match status" value="1"/>
</dbReference>
<dbReference type="AlphaFoldDB" id="A0A7Z0RGZ8"/>
<feature type="domain" description="Tyr recombinase" evidence="7">
    <location>
        <begin position="201"/>
        <end position="387"/>
    </location>
</feature>
<dbReference type="InterPro" id="IPR053876">
    <property type="entry name" value="Phage_int_M"/>
</dbReference>
<dbReference type="CDD" id="cd00796">
    <property type="entry name" value="INT_Rci_Hp1_C"/>
    <property type="match status" value="1"/>
</dbReference>
<evidence type="ECO:0000259" key="7">
    <source>
        <dbReference type="PROSITE" id="PS51898"/>
    </source>
</evidence>
<dbReference type="InterPro" id="IPR013762">
    <property type="entry name" value="Integrase-like_cat_sf"/>
</dbReference>
<dbReference type="GO" id="GO:0003677">
    <property type="term" value="F:DNA binding"/>
    <property type="evidence" value="ECO:0007669"/>
    <property type="project" value="UniProtKB-UniRule"/>
</dbReference>
<dbReference type="InterPro" id="IPR011010">
    <property type="entry name" value="DNA_brk_join_enz"/>
</dbReference>